<reference evidence="4 5" key="1">
    <citation type="submission" date="2023-01" db="EMBL/GenBank/DDBJ databases">
        <title>Analysis of 21 Apiospora genomes using comparative genomics revels a genus with tremendous synthesis potential of carbohydrate active enzymes and secondary metabolites.</title>
        <authorList>
            <person name="Sorensen T."/>
        </authorList>
    </citation>
    <scope>NUCLEOTIDE SEQUENCE [LARGE SCALE GENOMIC DNA]</scope>
    <source>
        <strain evidence="4 5">CBS 20057</strain>
    </source>
</reference>
<name>A0ABR1S8L0_9PEZI</name>
<dbReference type="PANTHER" id="PTHR11842">
    <property type="entry name" value="MITOTIC SPINDLE ASSEMBLY CHECKPOINT PROTEIN MAD2"/>
    <property type="match status" value="1"/>
</dbReference>
<dbReference type="InterPro" id="IPR036570">
    <property type="entry name" value="HORMA_dom_sf"/>
</dbReference>
<dbReference type="InterPro" id="IPR045091">
    <property type="entry name" value="Mad2-like"/>
</dbReference>
<gene>
    <name evidence="4" type="ORF">PG991_005232</name>
</gene>
<feature type="region of interest" description="Disordered" evidence="2">
    <location>
        <begin position="119"/>
        <end position="170"/>
    </location>
</feature>
<evidence type="ECO:0000313" key="4">
    <source>
        <dbReference type="EMBL" id="KAK8028176.1"/>
    </source>
</evidence>
<comment type="similarity">
    <text evidence="1">Belongs to the MAD2 family.</text>
</comment>
<organism evidence="4 5">
    <name type="scientific">Apiospora marii</name>
    <dbReference type="NCBI Taxonomy" id="335849"/>
    <lineage>
        <taxon>Eukaryota</taxon>
        <taxon>Fungi</taxon>
        <taxon>Dikarya</taxon>
        <taxon>Ascomycota</taxon>
        <taxon>Pezizomycotina</taxon>
        <taxon>Sordariomycetes</taxon>
        <taxon>Xylariomycetidae</taxon>
        <taxon>Amphisphaeriales</taxon>
        <taxon>Apiosporaceae</taxon>
        <taxon>Apiospora</taxon>
    </lineage>
</organism>
<protein>
    <submittedName>
        <fullName evidence="4">HORMA domain-containing protein</fullName>
    </submittedName>
</protein>
<feature type="region of interest" description="Disordered" evidence="2">
    <location>
        <begin position="217"/>
        <end position="237"/>
    </location>
</feature>
<feature type="compositionally biased region" description="Polar residues" evidence="2">
    <location>
        <begin position="222"/>
        <end position="233"/>
    </location>
</feature>
<accession>A0ABR1S8L0</accession>
<evidence type="ECO:0000256" key="2">
    <source>
        <dbReference type="SAM" id="MobiDB-lite"/>
    </source>
</evidence>
<dbReference type="Gene3D" id="3.30.900.10">
    <property type="entry name" value="HORMA domain"/>
    <property type="match status" value="1"/>
</dbReference>
<evidence type="ECO:0000256" key="1">
    <source>
        <dbReference type="ARBA" id="ARBA00010348"/>
    </source>
</evidence>
<dbReference type="PROSITE" id="PS50815">
    <property type="entry name" value="HORMA"/>
    <property type="match status" value="1"/>
</dbReference>
<dbReference type="EMBL" id="JAQQWI010000007">
    <property type="protein sequence ID" value="KAK8028176.1"/>
    <property type="molecule type" value="Genomic_DNA"/>
</dbReference>
<dbReference type="SUPFAM" id="SSF56019">
    <property type="entry name" value="The spindle assembly checkpoint protein mad2"/>
    <property type="match status" value="1"/>
</dbReference>
<sequence>MPSTPQAQGGLSVSLPQASHLLTSFTHFLTVAIHNVLYYRSLYPAATFLTARAYNLAVHQSRHPGVCTWISDAVSAIRAQLILGAVERVALVIHAPGAQVLERWMFDLRAFPAFAGVTEQEQPLAGPSDGGGGGGSRRDEEDDGVGPGGPGSIQAAEASNNNNNNNDEINWTDVDEGFRAAVRKMASAAELLPPLPEGCTYTVAVELRDESEAPIGYPQHWIPSQPNLQTQSKTRPEAGRDIGGAMTAAIRNVEAGPLYFDCWVELGKELASTSSLPLSSRQ</sequence>
<evidence type="ECO:0000259" key="3">
    <source>
        <dbReference type="PROSITE" id="PS50815"/>
    </source>
</evidence>
<dbReference type="InterPro" id="IPR003511">
    <property type="entry name" value="HORMA_dom"/>
</dbReference>
<proteinExistence type="inferred from homology"/>
<comment type="caution">
    <text evidence="4">The sequence shown here is derived from an EMBL/GenBank/DDBJ whole genome shotgun (WGS) entry which is preliminary data.</text>
</comment>
<dbReference type="PANTHER" id="PTHR11842:SF10">
    <property type="entry name" value="MITOTIC SPINDLE ASSEMBLY CHECKPOINT PROTEIN MAD2B"/>
    <property type="match status" value="1"/>
</dbReference>
<dbReference type="Proteomes" id="UP001396898">
    <property type="component" value="Unassembled WGS sequence"/>
</dbReference>
<keyword evidence="5" id="KW-1185">Reference proteome</keyword>
<feature type="domain" description="HORMA" evidence="3">
    <location>
        <begin position="19"/>
        <end position="264"/>
    </location>
</feature>
<evidence type="ECO:0000313" key="5">
    <source>
        <dbReference type="Proteomes" id="UP001396898"/>
    </source>
</evidence>
<dbReference type="Pfam" id="PF02301">
    <property type="entry name" value="HORMA"/>
    <property type="match status" value="1"/>
</dbReference>